<evidence type="ECO:0000313" key="2">
    <source>
        <dbReference type="EMBL" id="KAK8027688.1"/>
    </source>
</evidence>
<proteinExistence type="predicted"/>
<organism evidence="2 3">
    <name type="scientific">Apiospora marii</name>
    <dbReference type="NCBI Taxonomy" id="335849"/>
    <lineage>
        <taxon>Eukaryota</taxon>
        <taxon>Fungi</taxon>
        <taxon>Dikarya</taxon>
        <taxon>Ascomycota</taxon>
        <taxon>Pezizomycotina</taxon>
        <taxon>Sordariomycetes</taxon>
        <taxon>Xylariomycetidae</taxon>
        <taxon>Amphisphaeriales</taxon>
        <taxon>Apiosporaceae</taxon>
        <taxon>Apiospora</taxon>
    </lineage>
</organism>
<feature type="region of interest" description="Disordered" evidence="1">
    <location>
        <begin position="54"/>
        <end position="86"/>
    </location>
</feature>
<evidence type="ECO:0008006" key="4">
    <source>
        <dbReference type="Google" id="ProtNLM"/>
    </source>
</evidence>
<comment type="caution">
    <text evidence="2">The sequence shown here is derived from an EMBL/GenBank/DDBJ whole genome shotgun (WGS) entry which is preliminary data.</text>
</comment>
<reference evidence="2 3" key="1">
    <citation type="submission" date="2023-01" db="EMBL/GenBank/DDBJ databases">
        <title>Analysis of 21 Apiospora genomes using comparative genomics revels a genus with tremendous synthesis potential of carbohydrate active enzymes and secondary metabolites.</title>
        <authorList>
            <person name="Sorensen T."/>
        </authorList>
    </citation>
    <scope>NUCLEOTIDE SEQUENCE [LARGE SCALE GENOMIC DNA]</scope>
    <source>
        <strain evidence="2 3">CBS 20057</strain>
    </source>
</reference>
<feature type="region of interest" description="Disordered" evidence="1">
    <location>
        <begin position="1"/>
        <end position="41"/>
    </location>
</feature>
<evidence type="ECO:0000256" key="1">
    <source>
        <dbReference type="SAM" id="MobiDB-lite"/>
    </source>
</evidence>
<gene>
    <name evidence="2" type="ORF">PG991_004744</name>
</gene>
<protein>
    <recommendedName>
        <fullName evidence="4">SMP domain-containing protein</fullName>
    </recommendedName>
</protein>
<name>A0ABR1S8L2_9PEZI</name>
<feature type="compositionally biased region" description="Polar residues" evidence="1">
    <location>
        <begin position="60"/>
        <end position="70"/>
    </location>
</feature>
<sequence length="86" mass="9350">MSSPDSHGLPDPAIKAAHDGLHHVEQEQHEREAAAKRGLPDEAIVADREFMQGVERRASESSQTSATKSGSKIKRAIDKLMPGNHN</sequence>
<dbReference type="EMBL" id="JAQQWI010000007">
    <property type="protein sequence ID" value="KAK8027688.1"/>
    <property type="molecule type" value="Genomic_DNA"/>
</dbReference>
<dbReference type="Proteomes" id="UP001396898">
    <property type="component" value="Unassembled WGS sequence"/>
</dbReference>
<accession>A0ABR1S8L2</accession>
<feature type="compositionally biased region" description="Basic and acidic residues" evidence="1">
    <location>
        <begin position="16"/>
        <end position="41"/>
    </location>
</feature>
<evidence type="ECO:0000313" key="3">
    <source>
        <dbReference type="Proteomes" id="UP001396898"/>
    </source>
</evidence>
<keyword evidence="3" id="KW-1185">Reference proteome</keyword>